<feature type="compositionally biased region" description="Polar residues" evidence="1">
    <location>
        <begin position="368"/>
        <end position="381"/>
    </location>
</feature>
<feature type="compositionally biased region" description="Acidic residues" evidence="1">
    <location>
        <begin position="126"/>
        <end position="152"/>
    </location>
</feature>
<feature type="region of interest" description="Disordered" evidence="1">
    <location>
        <begin position="274"/>
        <end position="456"/>
    </location>
</feature>
<evidence type="ECO:0000313" key="3">
    <source>
        <dbReference type="Proteomes" id="UP000605846"/>
    </source>
</evidence>
<sequence>MLTAMDAPKVAELGATALNGSASFDDDIETIYEAKILRDCFWLEDTNSVTLLDPATMFEDDEEDLELLRQYEDNAADGDGHSSEEIDSDLEERLWSVAEYGALDTGPKKQMPNGKSSTESSQLPSSDDDDTSDDSPDEDEDEERSVADESETEDKNEKENIDTTVVNGVDSLPVTRVIDLDLDQEKRYLDEASEDEEEYVLNNQLQNLIDEQIQYVEMAKRRVRRSRPMQCIRDPELGPCRHCGVKSHHTLGHYGDDCPRQPAHRRYIESAFNMNNIPVSSRTSSRNNPRNSAGSNRYNATQNNQNWPSESNNASNRYGNRRDPSRKRSRVDNEDRRQQDHSRRTVGRSDNTGHERLSGNHIRFQEQPAPQQASARGNNNWRALGGGLPQPTRSGTVNISRGGGGRQARYDTDFPRGSADELPRPSSSGVIDLSSLSNGMPNRRGPRYRGGYSAGR</sequence>
<dbReference type="OrthoDB" id="7608935at2759"/>
<feature type="compositionally biased region" description="Low complexity" evidence="1">
    <location>
        <begin position="426"/>
        <end position="456"/>
    </location>
</feature>
<feature type="compositionally biased region" description="Basic and acidic residues" evidence="1">
    <location>
        <begin position="408"/>
        <end position="423"/>
    </location>
</feature>
<organism evidence="2 3">
    <name type="scientific">Apophysomyces ossiformis</name>
    <dbReference type="NCBI Taxonomy" id="679940"/>
    <lineage>
        <taxon>Eukaryota</taxon>
        <taxon>Fungi</taxon>
        <taxon>Fungi incertae sedis</taxon>
        <taxon>Mucoromycota</taxon>
        <taxon>Mucoromycotina</taxon>
        <taxon>Mucoromycetes</taxon>
        <taxon>Mucorales</taxon>
        <taxon>Mucorineae</taxon>
        <taxon>Mucoraceae</taxon>
        <taxon>Apophysomyces</taxon>
    </lineage>
</organism>
<accession>A0A8H7ERQ0</accession>
<comment type="caution">
    <text evidence="2">The sequence shown here is derived from an EMBL/GenBank/DDBJ whole genome shotgun (WGS) entry which is preliminary data.</text>
</comment>
<dbReference type="EMBL" id="JABAYA010000053">
    <property type="protein sequence ID" value="KAF7727574.1"/>
    <property type="molecule type" value="Genomic_DNA"/>
</dbReference>
<dbReference type="AlphaFoldDB" id="A0A8H7ERQ0"/>
<dbReference type="Proteomes" id="UP000605846">
    <property type="component" value="Unassembled WGS sequence"/>
</dbReference>
<name>A0A8H7ERQ0_9FUNG</name>
<keyword evidence="3" id="KW-1185">Reference proteome</keyword>
<evidence type="ECO:0000256" key="1">
    <source>
        <dbReference type="SAM" id="MobiDB-lite"/>
    </source>
</evidence>
<evidence type="ECO:0000313" key="2">
    <source>
        <dbReference type="EMBL" id="KAF7727574.1"/>
    </source>
</evidence>
<feature type="compositionally biased region" description="Low complexity" evidence="1">
    <location>
        <begin position="280"/>
        <end position="292"/>
    </location>
</feature>
<feature type="compositionally biased region" description="Basic and acidic residues" evidence="1">
    <location>
        <begin position="330"/>
        <end position="343"/>
    </location>
</feature>
<protein>
    <submittedName>
        <fullName evidence="2">Uncharacterized protein</fullName>
    </submittedName>
</protein>
<feature type="region of interest" description="Disordered" evidence="1">
    <location>
        <begin position="101"/>
        <end position="167"/>
    </location>
</feature>
<feature type="compositionally biased region" description="Polar residues" evidence="1">
    <location>
        <begin position="293"/>
        <end position="318"/>
    </location>
</feature>
<proteinExistence type="predicted"/>
<gene>
    <name evidence="2" type="ORF">EC973_007335</name>
</gene>
<reference evidence="2" key="1">
    <citation type="submission" date="2020-01" db="EMBL/GenBank/DDBJ databases">
        <title>Genome Sequencing of Three Apophysomyces-Like Fungal Strains Confirms a Novel Fungal Genus in the Mucoromycota with divergent Burkholderia-like Endosymbiotic Bacteria.</title>
        <authorList>
            <person name="Stajich J.E."/>
            <person name="Macias A.M."/>
            <person name="Carter-House D."/>
            <person name="Lovett B."/>
            <person name="Kasson L.R."/>
            <person name="Berry K."/>
            <person name="Grigoriev I."/>
            <person name="Chang Y."/>
            <person name="Spatafora J."/>
            <person name="Kasson M.T."/>
        </authorList>
    </citation>
    <scope>NUCLEOTIDE SEQUENCE</scope>
    <source>
        <strain evidence="2">NRRL A-21654</strain>
    </source>
</reference>